<evidence type="ECO:0000313" key="3">
    <source>
        <dbReference type="WBParaSite" id="PSAMB.scaffold2557size22582.g18254.t1"/>
    </source>
</evidence>
<reference evidence="3" key="1">
    <citation type="submission" date="2022-11" db="UniProtKB">
        <authorList>
            <consortium name="WormBaseParasite"/>
        </authorList>
    </citation>
    <scope>IDENTIFICATION</scope>
</reference>
<name>A0A914VU17_9BILA</name>
<feature type="region of interest" description="Disordered" evidence="1">
    <location>
        <begin position="1"/>
        <end position="44"/>
    </location>
</feature>
<accession>A0A914VU17</accession>
<dbReference type="AlphaFoldDB" id="A0A914VU17"/>
<feature type="compositionally biased region" description="Basic and acidic residues" evidence="1">
    <location>
        <begin position="11"/>
        <end position="44"/>
    </location>
</feature>
<dbReference type="Proteomes" id="UP000887566">
    <property type="component" value="Unplaced"/>
</dbReference>
<evidence type="ECO:0000256" key="1">
    <source>
        <dbReference type="SAM" id="MobiDB-lite"/>
    </source>
</evidence>
<keyword evidence="2" id="KW-1185">Reference proteome</keyword>
<sequence>MTLIRRQSFAYEHEKNGERDYAKGGGGETREREGGKGDGLRSICDDHPERWSGVDVGRLGMSQHALDVSAHCRSLSLSSFRAAQVGDGATFSFWCADPQPPGQPVRRRRDYRKTEQLNFGRNELRSERARPVRRGSTSLFLRRSAGPFIGRVAPSVASFPPVRARHLPSKRK</sequence>
<protein>
    <submittedName>
        <fullName evidence="3">Uncharacterized protein</fullName>
    </submittedName>
</protein>
<dbReference type="WBParaSite" id="PSAMB.scaffold2557size22582.g18254.t1">
    <property type="protein sequence ID" value="PSAMB.scaffold2557size22582.g18254.t1"/>
    <property type="gene ID" value="PSAMB.scaffold2557size22582.g18254"/>
</dbReference>
<evidence type="ECO:0000313" key="2">
    <source>
        <dbReference type="Proteomes" id="UP000887566"/>
    </source>
</evidence>
<proteinExistence type="predicted"/>
<organism evidence="2 3">
    <name type="scientific">Plectus sambesii</name>
    <dbReference type="NCBI Taxonomy" id="2011161"/>
    <lineage>
        <taxon>Eukaryota</taxon>
        <taxon>Metazoa</taxon>
        <taxon>Ecdysozoa</taxon>
        <taxon>Nematoda</taxon>
        <taxon>Chromadorea</taxon>
        <taxon>Plectida</taxon>
        <taxon>Plectina</taxon>
        <taxon>Plectoidea</taxon>
        <taxon>Plectidae</taxon>
        <taxon>Plectus</taxon>
    </lineage>
</organism>